<dbReference type="Proteomes" id="UP001229346">
    <property type="component" value="Unassembled WGS sequence"/>
</dbReference>
<feature type="domain" description="Nucleoside phosphorylase" evidence="3">
    <location>
        <begin position="31"/>
        <end position="227"/>
    </location>
</feature>
<protein>
    <recommendedName>
        <fullName evidence="1 2">Futalosine hydrolase</fullName>
        <shortName evidence="1">FL hydrolase</shortName>
        <ecNumber evidence="1 2">3.2.2.26</ecNumber>
    </recommendedName>
    <alternativeName>
        <fullName evidence="1">Futalosine nucleosidase</fullName>
    </alternativeName>
    <alternativeName>
        <fullName evidence="1">Menaquinone biosynthetic enzyme MqnB</fullName>
    </alternativeName>
</protein>
<gene>
    <name evidence="1" type="primary">mqnB</name>
    <name evidence="4" type="ORF">J2T15_002880</name>
</gene>
<dbReference type="InterPro" id="IPR000845">
    <property type="entry name" value="Nucleoside_phosphorylase_d"/>
</dbReference>
<dbReference type="SUPFAM" id="SSF53167">
    <property type="entry name" value="Purine and uridine phosphorylases"/>
    <property type="match status" value="1"/>
</dbReference>
<keyword evidence="1" id="KW-0474">Menaquinone biosynthesis</keyword>
<comment type="caution">
    <text evidence="4">The sequence shown here is derived from an EMBL/GenBank/DDBJ whole genome shotgun (WGS) entry which is preliminary data.</text>
</comment>
<dbReference type="RefSeq" id="WP_307204638.1">
    <property type="nucleotide sequence ID" value="NZ_JAUSSU010000005.1"/>
</dbReference>
<keyword evidence="1 4" id="KW-0378">Hydrolase</keyword>
<dbReference type="HAMAP" id="MF_00991">
    <property type="entry name" value="MqnB"/>
    <property type="match status" value="1"/>
</dbReference>
<dbReference type="InterPro" id="IPR035994">
    <property type="entry name" value="Nucleoside_phosphorylase_sf"/>
</dbReference>
<keyword evidence="4" id="KW-0326">Glycosidase</keyword>
<dbReference type="PANTHER" id="PTHR46832:SF2">
    <property type="entry name" value="FUTALOSINE HYDROLASE"/>
    <property type="match status" value="1"/>
</dbReference>
<sequence length="231" mass="23184">MTNNDHSYRDQEHNDGSRILIVTAVDAEKDAVVRGLAGSTKADVIAAGVGPAYAAASTAAALAAAAAPYRLVISAGIGGGFDGTAAVGSLVVADRIIAADLGAESQDGFISVDELGFGTARLEADSAWSHRFYEAIRTAGLEAVLAPILTVSTATGTAATAAAHAARIPGAAAEGMEGYGVAVAAQRLGIPFTELRAISNAVGPRDRAAWRIGEALASLEAASAAILEVLE</sequence>
<comment type="similarity">
    <text evidence="1">Belongs to the PNP/UDP phosphorylase family. Futalosine hydrolase subfamily.</text>
</comment>
<comment type="catalytic activity">
    <reaction evidence="1">
        <text>futalosine + H2O = dehypoxanthine futalosine + hypoxanthine</text>
        <dbReference type="Rhea" id="RHEA:25904"/>
        <dbReference type="ChEBI" id="CHEBI:15377"/>
        <dbReference type="ChEBI" id="CHEBI:17368"/>
        <dbReference type="ChEBI" id="CHEBI:58863"/>
        <dbReference type="ChEBI" id="CHEBI:58864"/>
        <dbReference type="EC" id="3.2.2.26"/>
    </reaction>
</comment>
<proteinExistence type="inferred from homology"/>
<evidence type="ECO:0000313" key="5">
    <source>
        <dbReference type="Proteomes" id="UP001229346"/>
    </source>
</evidence>
<comment type="function">
    <text evidence="1">Catalyzes the hydrolysis of futalosine (FL) to dehypoxanthine futalosine (DHFL) and hypoxanthine, a step in the biosynthesis of menaquinone (MK, vitamin K2).</text>
</comment>
<dbReference type="NCBIfam" id="TIGR03664">
    <property type="entry name" value="fut_nucase"/>
    <property type="match status" value="1"/>
</dbReference>
<dbReference type="Gene3D" id="3.40.50.1580">
    <property type="entry name" value="Nucleoside phosphorylase domain"/>
    <property type="match status" value="1"/>
</dbReference>
<reference evidence="4 5" key="1">
    <citation type="submission" date="2023-07" db="EMBL/GenBank/DDBJ databases">
        <title>Sorghum-associated microbial communities from plants grown in Nebraska, USA.</title>
        <authorList>
            <person name="Schachtman D."/>
        </authorList>
    </citation>
    <scope>NUCLEOTIDE SEQUENCE [LARGE SCALE GENOMIC DNA]</scope>
    <source>
        <strain evidence="4 5">CC482</strain>
    </source>
</reference>
<dbReference type="NCBIfam" id="NF006087">
    <property type="entry name" value="PRK08236.1"/>
    <property type="match status" value="1"/>
</dbReference>
<evidence type="ECO:0000256" key="2">
    <source>
        <dbReference type="NCBIfam" id="TIGR03664"/>
    </source>
</evidence>
<organism evidence="4 5">
    <name type="scientific">Paenibacillus harenae</name>
    <dbReference type="NCBI Taxonomy" id="306543"/>
    <lineage>
        <taxon>Bacteria</taxon>
        <taxon>Bacillati</taxon>
        <taxon>Bacillota</taxon>
        <taxon>Bacilli</taxon>
        <taxon>Bacillales</taxon>
        <taxon>Paenibacillaceae</taxon>
        <taxon>Paenibacillus</taxon>
    </lineage>
</organism>
<dbReference type="Pfam" id="PF01048">
    <property type="entry name" value="PNP_UDP_1"/>
    <property type="match status" value="1"/>
</dbReference>
<accession>A0ABT9U5A0</accession>
<dbReference type="PANTHER" id="PTHR46832">
    <property type="entry name" value="5'-METHYLTHIOADENOSINE/S-ADENOSYLHOMOCYSTEINE NUCLEOSIDASE"/>
    <property type="match status" value="1"/>
</dbReference>
<dbReference type="InterPro" id="IPR019963">
    <property type="entry name" value="FL_hydrolase_MqnB"/>
</dbReference>
<dbReference type="EC" id="3.2.2.26" evidence="1 2"/>
<comment type="pathway">
    <text evidence="1">Quinol/quinone metabolism; menaquinone biosynthesis.</text>
</comment>
<name>A0ABT9U5A0_PAEHA</name>
<evidence type="ECO:0000313" key="4">
    <source>
        <dbReference type="EMBL" id="MDQ0113439.1"/>
    </source>
</evidence>
<evidence type="ECO:0000259" key="3">
    <source>
        <dbReference type="Pfam" id="PF01048"/>
    </source>
</evidence>
<evidence type="ECO:0000256" key="1">
    <source>
        <dbReference type="HAMAP-Rule" id="MF_00991"/>
    </source>
</evidence>
<dbReference type="GO" id="GO:0016798">
    <property type="term" value="F:hydrolase activity, acting on glycosyl bonds"/>
    <property type="evidence" value="ECO:0007669"/>
    <property type="project" value="UniProtKB-KW"/>
</dbReference>
<dbReference type="EMBL" id="JAUSSU010000005">
    <property type="protein sequence ID" value="MDQ0113439.1"/>
    <property type="molecule type" value="Genomic_DNA"/>
</dbReference>
<dbReference type="CDD" id="cd17766">
    <property type="entry name" value="futalosine_nucleosidase_MqnB"/>
    <property type="match status" value="1"/>
</dbReference>
<keyword evidence="5" id="KW-1185">Reference proteome</keyword>